<protein>
    <submittedName>
        <fullName evidence="1">Uncharacterized protein</fullName>
    </submittedName>
</protein>
<dbReference type="RefSeq" id="WP_133874517.1">
    <property type="nucleotide sequence ID" value="NZ_BOMD01000006.1"/>
</dbReference>
<proteinExistence type="predicted"/>
<evidence type="ECO:0000313" key="2">
    <source>
        <dbReference type="Proteomes" id="UP000294901"/>
    </source>
</evidence>
<accession>A0A4R6JZQ4</accession>
<dbReference type="AlphaFoldDB" id="A0A4R6JZQ4"/>
<dbReference type="EMBL" id="SNWR01000001">
    <property type="protein sequence ID" value="TDO40325.1"/>
    <property type="molecule type" value="Genomic_DNA"/>
</dbReference>
<comment type="caution">
    <text evidence="1">The sequence shown here is derived from an EMBL/GenBank/DDBJ whole genome shotgun (WGS) entry which is preliminary data.</text>
</comment>
<reference evidence="1 2" key="1">
    <citation type="submission" date="2019-03" db="EMBL/GenBank/DDBJ databases">
        <title>Sequencing the genomes of 1000 actinobacteria strains.</title>
        <authorList>
            <person name="Klenk H.-P."/>
        </authorList>
    </citation>
    <scope>NUCLEOTIDE SEQUENCE [LARGE SCALE GENOMIC DNA]</scope>
    <source>
        <strain evidence="1 2">DSM 43805</strain>
    </source>
</reference>
<dbReference type="Proteomes" id="UP000294901">
    <property type="component" value="Unassembled WGS sequence"/>
</dbReference>
<name>A0A4R6JZQ4_9ACTN</name>
<sequence length="63" mass="7483">MTTRYERMKMQRRMQRRIQLVVEERRMAFADRKRPAFDPETTVEIPPAKVARAIGRVAVRPAL</sequence>
<gene>
    <name evidence="1" type="ORF">C8E87_4037</name>
</gene>
<organism evidence="1 2">
    <name type="scientific">Paractinoplanes brasiliensis</name>
    <dbReference type="NCBI Taxonomy" id="52695"/>
    <lineage>
        <taxon>Bacteria</taxon>
        <taxon>Bacillati</taxon>
        <taxon>Actinomycetota</taxon>
        <taxon>Actinomycetes</taxon>
        <taxon>Micromonosporales</taxon>
        <taxon>Micromonosporaceae</taxon>
        <taxon>Paractinoplanes</taxon>
    </lineage>
</organism>
<dbReference type="OrthoDB" id="3298316at2"/>
<evidence type="ECO:0000313" key="1">
    <source>
        <dbReference type="EMBL" id="TDO40325.1"/>
    </source>
</evidence>
<keyword evidence="2" id="KW-1185">Reference proteome</keyword>